<gene>
    <name evidence="19" type="primary">TP53</name>
</gene>
<evidence type="ECO:0000256" key="3">
    <source>
        <dbReference type="ARBA" id="ARBA00022490"/>
    </source>
</evidence>
<evidence type="ECO:0000256" key="5">
    <source>
        <dbReference type="ARBA" id="ARBA00022703"/>
    </source>
</evidence>
<feature type="region of interest" description="Disordered" evidence="15">
    <location>
        <begin position="50"/>
        <end position="72"/>
    </location>
</feature>
<protein>
    <recommendedName>
        <fullName evidence="2 14">Cellular tumor antigen p53</fullName>
    </recommendedName>
</protein>
<keyword evidence="13 14" id="KW-0131">Cell cycle</keyword>
<organism evidence="18 19">
    <name type="scientific">Gekko japonicus</name>
    <name type="common">Schlegel's Japanese gecko</name>
    <dbReference type="NCBI Taxonomy" id="146911"/>
    <lineage>
        <taxon>Eukaryota</taxon>
        <taxon>Metazoa</taxon>
        <taxon>Chordata</taxon>
        <taxon>Craniata</taxon>
        <taxon>Vertebrata</taxon>
        <taxon>Euteleostomi</taxon>
        <taxon>Lepidosauria</taxon>
        <taxon>Squamata</taxon>
        <taxon>Bifurcata</taxon>
        <taxon>Gekkota</taxon>
        <taxon>Gekkonidae</taxon>
        <taxon>Gekkoninae</taxon>
        <taxon>Gekko</taxon>
    </lineage>
</organism>
<proteinExistence type="inferred from homology"/>
<dbReference type="InterPro" id="IPR008967">
    <property type="entry name" value="p53-like_TF_DNA-bd_sf"/>
</dbReference>
<feature type="compositionally biased region" description="Basic and acidic residues" evidence="15">
    <location>
        <begin position="423"/>
        <end position="432"/>
    </location>
</feature>
<evidence type="ECO:0000313" key="19">
    <source>
        <dbReference type="RefSeq" id="XP_015279412.1"/>
    </source>
</evidence>
<feature type="region of interest" description="Disordered" evidence="15">
    <location>
        <begin position="103"/>
        <end position="122"/>
    </location>
</feature>
<keyword evidence="4" id="KW-0597">Phosphoprotein</keyword>
<keyword evidence="10 14" id="KW-0010">Activator</keyword>
<evidence type="ECO:0000256" key="12">
    <source>
        <dbReference type="ARBA" id="ARBA00023242"/>
    </source>
</evidence>
<evidence type="ECO:0000313" key="18">
    <source>
        <dbReference type="Proteomes" id="UP000694871"/>
    </source>
</evidence>
<sequence length="432" mass="47367">MEQSADSDVDPLLVTDSFRAHWSQINEDSLLSSNLLLDFNLDFQLPEENPELPFAQEGGSRGPGEIREDGPALDMTACTAPSTEDYTGNQCYQLAFDQLSETPFVQEGGSSGPGEGREWGPAPYTTVCTTSSTVPSTEDYAGGHCFELVFEQSGTAKSVTCTYSKQLNKLFCQLGKTCPVLVKLSTSPPPGSVIRATAVYKKSEHVAEVVKRCPHHERAPEYSEDGVPAEHLIRVEGNQNAQYFSDRITKRHSVVVPYEMPQVGSECSTVLYSYMCNSSCMGGMNRRPILTIVTLESQEGQLLGRRCFEVRVCACPGRDLKSEEENFRKAARGERSKKGGAPAENGPEKKHSPGTSNNREDVYTLKIRGRDRYLMLKKINDALEVTDVLEVTDAQEVLKLRNGPQKTRKRSAAPPPGSGKKLLLKDEAGGSS</sequence>
<dbReference type="PRINTS" id="PR00386">
    <property type="entry name" value="P53SUPPRESSR"/>
</dbReference>
<feature type="domain" description="p53 DNA-binding" evidence="16">
    <location>
        <begin position="137"/>
        <end position="326"/>
    </location>
</feature>
<evidence type="ECO:0000256" key="10">
    <source>
        <dbReference type="ARBA" id="ARBA00023159"/>
    </source>
</evidence>
<comment type="similarity">
    <text evidence="1 14">Belongs to the p53 family.</text>
</comment>
<keyword evidence="11 14" id="KW-0804">Transcription</keyword>
<keyword evidence="6 14" id="KW-0479">Metal-binding</keyword>
<dbReference type="RefSeq" id="XP_015279412.1">
    <property type="nucleotide sequence ID" value="XM_015423926.1"/>
</dbReference>
<keyword evidence="3 14" id="KW-0963">Cytoplasm</keyword>
<evidence type="ECO:0000256" key="15">
    <source>
        <dbReference type="SAM" id="MobiDB-lite"/>
    </source>
</evidence>
<dbReference type="SUPFAM" id="SSF47719">
    <property type="entry name" value="p53 tetramerization domain"/>
    <property type="match status" value="1"/>
</dbReference>
<dbReference type="Gene3D" id="4.10.170.10">
    <property type="entry name" value="p53-like tetramerisation domain"/>
    <property type="match status" value="1"/>
</dbReference>
<feature type="compositionally biased region" description="Basic and acidic residues" evidence="15">
    <location>
        <begin position="324"/>
        <end position="337"/>
    </location>
</feature>
<comment type="subcellular location">
    <subcellularLocation>
        <location evidence="14">Cytoplasm</location>
    </subcellularLocation>
    <subcellularLocation>
        <location evidence="14">Nucleus</location>
    </subcellularLocation>
</comment>
<keyword evidence="5 14" id="KW-0053">Apoptosis</keyword>
<feature type="region of interest" description="Disordered" evidence="15">
    <location>
        <begin position="324"/>
        <end position="361"/>
    </location>
</feature>
<comment type="function">
    <text evidence="14">Multifunctional transcription factor that induces cell cycle arrest, DNA repair or apoptosis upon binding to its target DNA sequence. Acts as a tumor suppressor in many tumor types; induces growth arrest or apoptosis depending on the physiological circumstances and cell type. Negatively regulates cell division by controlling expression of a set of genes required for this process. One of the activated genes is an inhibitor of cyclin-dependent kinases. Apoptosis induction seems to be mediated either by stimulation of BAX and FAS antigen expression, or by repression of Bcl-2 expression.</text>
</comment>
<evidence type="ECO:0000259" key="17">
    <source>
        <dbReference type="Pfam" id="PF07710"/>
    </source>
</evidence>
<evidence type="ECO:0000256" key="4">
    <source>
        <dbReference type="ARBA" id="ARBA00022553"/>
    </source>
</evidence>
<evidence type="ECO:0000256" key="2">
    <source>
        <dbReference type="ARBA" id="ARBA00017135"/>
    </source>
</evidence>
<keyword evidence="12 14" id="KW-0539">Nucleus</keyword>
<keyword evidence="18" id="KW-1185">Reference proteome</keyword>
<dbReference type="Gene3D" id="2.60.40.720">
    <property type="match status" value="1"/>
</dbReference>
<evidence type="ECO:0000259" key="16">
    <source>
        <dbReference type="Pfam" id="PF00870"/>
    </source>
</evidence>
<reference evidence="19" key="1">
    <citation type="submission" date="2025-08" db="UniProtKB">
        <authorList>
            <consortium name="RefSeq"/>
        </authorList>
    </citation>
    <scope>IDENTIFICATION</scope>
</reference>
<comment type="cofactor">
    <cofactor evidence="14">
        <name>Zn(2+)</name>
        <dbReference type="ChEBI" id="CHEBI:29105"/>
    </cofactor>
    <text evidence="14">Binds 1 zinc ion per subunit.</text>
</comment>
<dbReference type="InterPro" id="IPR036674">
    <property type="entry name" value="p53_tetramer_sf"/>
</dbReference>
<dbReference type="Pfam" id="PF07710">
    <property type="entry name" value="P53_tetramer"/>
    <property type="match status" value="1"/>
</dbReference>
<dbReference type="CDD" id="cd08367">
    <property type="entry name" value="P53"/>
    <property type="match status" value="1"/>
</dbReference>
<comment type="subunit">
    <text evidence="14">Binds DNA as a homotetramer.</text>
</comment>
<evidence type="ECO:0000256" key="1">
    <source>
        <dbReference type="ARBA" id="ARBA00006167"/>
    </source>
</evidence>
<evidence type="ECO:0000256" key="8">
    <source>
        <dbReference type="ARBA" id="ARBA00023015"/>
    </source>
</evidence>
<keyword evidence="8 14" id="KW-0805">Transcription regulation</keyword>
<dbReference type="Proteomes" id="UP000694871">
    <property type="component" value="Unplaced"/>
</dbReference>
<dbReference type="InterPro" id="IPR010991">
    <property type="entry name" value="p53_tetrameristn"/>
</dbReference>
<name>A0ABM1L0C5_GEKJA</name>
<accession>A0ABM1L0C5</accession>
<dbReference type="InterPro" id="IPR002117">
    <property type="entry name" value="p53_tumour_suppressor"/>
</dbReference>
<dbReference type="PANTHER" id="PTHR11447:SF6">
    <property type="entry name" value="CELLULAR TUMOR ANTIGEN P53"/>
    <property type="match status" value="1"/>
</dbReference>
<dbReference type="PROSITE" id="PS00348">
    <property type="entry name" value="P53"/>
    <property type="match status" value="1"/>
</dbReference>
<feature type="region of interest" description="Disordered" evidence="15">
    <location>
        <begin position="399"/>
        <end position="432"/>
    </location>
</feature>
<keyword evidence="9 14" id="KW-0238">DNA-binding</keyword>
<dbReference type="GeneID" id="107121079"/>
<evidence type="ECO:0000256" key="14">
    <source>
        <dbReference type="RuleBase" id="RU003304"/>
    </source>
</evidence>
<dbReference type="SUPFAM" id="SSF49417">
    <property type="entry name" value="p53-like transcription factors"/>
    <property type="match status" value="1"/>
</dbReference>
<dbReference type="InterPro" id="IPR057064">
    <property type="entry name" value="P53_central_site"/>
</dbReference>
<evidence type="ECO:0000256" key="11">
    <source>
        <dbReference type="ARBA" id="ARBA00023163"/>
    </source>
</evidence>
<evidence type="ECO:0000256" key="7">
    <source>
        <dbReference type="ARBA" id="ARBA00022833"/>
    </source>
</evidence>
<dbReference type="InterPro" id="IPR012346">
    <property type="entry name" value="p53/RUNT-type_TF_DNA-bd_sf"/>
</dbReference>
<keyword evidence="7 14" id="KW-0862">Zinc</keyword>
<evidence type="ECO:0000256" key="6">
    <source>
        <dbReference type="ARBA" id="ARBA00022723"/>
    </source>
</evidence>
<evidence type="ECO:0000256" key="9">
    <source>
        <dbReference type="ARBA" id="ARBA00023125"/>
    </source>
</evidence>
<dbReference type="InterPro" id="IPR011615">
    <property type="entry name" value="p53_DNA-bd"/>
</dbReference>
<dbReference type="PANTHER" id="PTHR11447">
    <property type="entry name" value="CELLULAR TUMOR ANTIGEN P53"/>
    <property type="match status" value="1"/>
</dbReference>
<feature type="domain" description="p53 tetramerisation" evidence="17">
    <location>
        <begin position="355"/>
        <end position="389"/>
    </location>
</feature>
<evidence type="ECO:0000256" key="13">
    <source>
        <dbReference type="ARBA" id="ARBA00023306"/>
    </source>
</evidence>
<dbReference type="Pfam" id="PF00870">
    <property type="entry name" value="P53"/>
    <property type="match status" value="1"/>
</dbReference>